<organism evidence="4 5">
    <name type="scientific">Calderihabitans maritimus</name>
    <dbReference type="NCBI Taxonomy" id="1246530"/>
    <lineage>
        <taxon>Bacteria</taxon>
        <taxon>Bacillati</taxon>
        <taxon>Bacillota</taxon>
        <taxon>Clostridia</taxon>
        <taxon>Neomoorellales</taxon>
        <taxon>Calderihabitantaceae</taxon>
        <taxon>Calderihabitans</taxon>
    </lineage>
</organism>
<name>A0A1Z5HYA1_9FIRM</name>
<evidence type="ECO:0000256" key="2">
    <source>
        <dbReference type="SAM" id="Phobius"/>
    </source>
</evidence>
<dbReference type="Proteomes" id="UP000197032">
    <property type="component" value="Unassembled WGS sequence"/>
</dbReference>
<dbReference type="EMBL" id="BDGJ01000207">
    <property type="protein sequence ID" value="GAW94270.1"/>
    <property type="molecule type" value="Genomic_DNA"/>
</dbReference>
<accession>A0A1Z5HYA1</accession>
<dbReference type="RefSeq" id="WP_088555253.1">
    <property type="nucleotide sequence ID" value="NZ_BDGJ01000207.1"/>
</dbReference>
<keyword evidence="5" id="KW-1185">Reference proteome</keyword>
<gene>
    <name evidence="4" type="ORF">KKC1_33800</name>
</gene>
<dbReference type="OrthoDB" id="9813328at2"/>
<keyword evidence="2" id="KW-0812">Transmembrane</keyword>
<protein>
    <submittedName>
        <fullName evidence="4">NERD domain protein</fullName>
    </submittedName>
</protein>
<keyword evidence="1" id="KW-0175">Coiled coil</keyword>
<evidence type="ECO:0000313" key="4">
    <source>
        <dbReference type="EMBL" id="GAW94270.1"/>
    </source>
</evidence>
<feature type="transmembrane region" description="Helical" evidence="2">
    <location>
        <begin position="64"/>
        <end position="85"/>
    </location>
</feature>
<feature type="coiled-coil region" evidence="1">
    <location>
        <begin position="94"/>
        <end position="121"/>
    </location>
</feature>
<evidence type="ECO:0000256" key="1">
    <source>
        <dbReference type="SAM" id="Coils"/>
    </source>
</evidence>
<dbReference type="AlphaFoldDB" id="A0A1Z5HYA1"/>
<reference evidence="5" key="1">
    <citation type="journal article" date="2017" name="Appl. Environ. Microbiol.">
        <title>Genomic analysis of Calderihabitans maritimus KKC1, a thermophilic hydrogenogenic carboxydotrophic bacterium isolated from marine sediment.</title>
        <authorList>
            <person name="Omae K."/>
            <person name="Yoneda Y."/>
            <person name="Fukuyama Y."/>
            <person name="Yoshida T."/>
            <person name="Sako Y."/>
        </authorList>
    </citation>
    <scope>NUCLEOTIDE SEQUENCE [LARGE SCALE GENOMIC DNA]</scope>
    <source>
        <strain evidence="5">KKC1</strain>
    </source>
</reference>
<dbReference type="Pfam" id="PF08378">
    <property type="entry name" value="NERD"/>
    <property type="match status" value="1"/>
</dbReference>
<keyword evidence="2" id="KW-1133">Transmembrane helix</keyword>
<feature type="domain" description="NERD" evidence="3">
    <location>
        <begin position="113"/>
        <end position="232"/>
    </location>
</feature>
<feature type="transmembrane region" description="Helical" evidence="2">
    <location>
        <begin position="38"/>
        <end position="58"/>
    </location>
</feature>
<sequence>MKEQTGSKTKDPVAELEEQIAYYKAELERLKNKSNFPYVYIVVAIPTTVLFVTLSIISNGLIDFTSGITAALFFSLLITCAYLVLYQPNREEMIRELVRKIRKLTREKAKLEAGIKGEREVAYHLRWLPKSYIVLNDIKLPSEKYETQQFDHIVVGPNGLFHLETKSVNGIVVISETGDWTLIKAVRNNLVREGMDSPHHQIQRHEMVLREFLKANLATIKVPLRSVVVMAHPKTIVEGEDPHLPVIKKDKLLDFIQNYESERRLNKKEVRQVALALVQGSVEE</sequence>
<proteinExistence type="predicted"/>
<evidence type="ECO:0000313" key="5">
    <source>
        <dbReference type="Proteomes" id="UP000197032"/>
    </source>
</evidence>
<dbReference type="InterPro" id="IPR011528">
    <property type="entry name" value="NERD"/>
</dbReference>
<dbReference type="PROSITE" id="PS50965">
    <property type="entry name" value="NERD"/>
    <property type="match status" value="1"/>
</dbReference>
<evidence type="ECO:0000259" key="3">
    <source>
        <dbReference type="PROSITE" id="PS50965"/>
    </source>
</evidence>
<keyword evidence="2" id="KW-0472">Membrane</keyword>
<comment type="caution">
    <text evidence="4">The sequence shown here is derived from an EMBL/GenBank/DDBJ whole genome shotgun (WGS) entry which is preliminary data.</text>
</comment>